<dbReference type="InterPro" id="IPR002937">
    <property type="entry name" value="Amino_oxidase"/>
</dbReference>
<dbReference type="Proteomes" id="UP001530315">
    <property type="component" value="Unassembled WGS sequence"/>
</dbReference>
<dbReference type="EMBL" id="JALLAZ020000977">
    <property type="protein sequence ID" value="KAL3783346.1"/>
    <property type="molecule type" value="Genomic_DNA"/>
</dbReference>
<evidence type="ECO:0000259" key="1">
    <source>
        <dbReference type="Pfam" id="PF01593"/>
    </source>
</evidence>
<dbReference type="Pfam" id="PF01593">
    <property type="entry name" value="Amino_oxidase"/>
    <property type="match status" value="1"/>
</dbReference>
<comment type="caution">
    <text evidence="2">The sequence shown here is derived from an EMBL/GenBank/DDBJ whole genome shotgun (WGS) entry which is preliminary data.</text>
</comment>
<organism evidence="2 3">
    <name type="scientific">Stephanodiscus triporus</name>
    <dbReference type="NCBI Taxonomy" id="2934178"/>
    <lineage>
        <taxon>Eukaryota</taxon>
        <taxon>Sar</taxon>
        <taxon>Stramenopiles</taxon>
        <taxon>Ochrophyta</taxon>
        <taxon>Bacillariophyta</taxon>
        <taxon>Coscinodiscophyceae</taxon>
        <taxon>Thalassiosirophycidae</taxon>
        <taxon>Stephanodiscales</taxon>
        <taxon>Stephanodiscaceae</taxon>
        <taxon>Stephanodiscus</taxon>
    </lineage>
</organism>
<dbReference type="SUPFAM" id="SSF54373">
    <property type="entry name" value="FAD-linked reductases, C-terminal domain"/>
    <property type="match status" value="1"/>
</dbReference>
<protein>
    <recommendedName>
        <fullName evidence="1">Amine oxidase domain-containing protein</fullName>
    </recommendedName>
</protein>
<dbReference type="Gene3D" id="3.90.660.10">
    <property type="match status" value="1"/>
</dbReference>
<dbReference type="PANTHER" id="PTHR10742">
    <property type="entry name" value="FLAVIN MONOAMINE OXIDASE"/>
    <property type="match status" value="1"/>
</dbReference>
<feature type="domain" description="Amine oxidase" evidence="1">
    <location>
        <begin position="128"/>
        <end position="583"/>
    </location>
</feature>
<reference evidence="2 3" key="1">
    <citation type="submission" date="2024-10" db="EMBL/GenBank/DDBJ databases">
        <title>Updated reference genomes for cyclostephanoid diatoms.</title>
        <authorList>
            <person name="Roberts W.R."/>
            <person name="Alverson A.J."/>
        </authorList>
    </citation>
    <scope>NUCLEOTIDE SEQUENCE [LARGE SCALE GENOMIC DNA]</scope>
    <source>
        <strain evidence="2 3">AJA276-08</strain>
    </source>
</reference>
<evidence type="ECO:0000313" key="3">
    <source>
        <dbReference type="Proteomes" id="UP001530315"/>
    </source>
</evidence>
<dbReference type="InterPro" id="IPR050281">
    <property type="entry name" value="Flavin_monoamine_oxidase"/>
</dbReference>
<dbReference type="InterPro" id="IPR036188">
    <property type="entry name" value="FAD/NAD-bd_sf"/>
</dbReference>
<dbReference type="Gene3D" id="3.50.50.60">
    <property type="entry name" value="FAD/NAD(P)-binding domain"/>
    <property type="match status" value="1"/>
</dbReference>
<dbReference type="SUPFAM" id="SSF51905">
    <property type="entry name" value="FAD/NAD(P)-binding domain"/>
    <property type="match status" value="1"/>
</dbReference>
<gene>
    <name evidence="2" type="ORF">ACHAW5_010888</name>
</gene>
<evidence type="ECO:0000313" key="2">
    <source>
        <dbReference type="EMBL" id="KAL3783346.1"/>
    </source>
</evidence>
<sequence length="593" mass="64042">MAGSSAVIGLPSDGTVLKYDLTDAATLMSDDRQTLSGTSLEVVSGEGGDGAANMVVMEFVKLLVEDGEVPISEYGNNNFIHARGTSELGYHTGRFAFVIDFGDEVAVSDDVTSDETVYDAIVIGAGWAGIRAIETLASEGVSKFLVLEATDRVGGRCRTESWGDGTTNDPNVDPAEQVYDLGADWLYSGTDMSDALDDGGYLDDAVLGGPLDTSMPLGLGYGTFYRQYKNDDDEVGGVTAEALDDAVSSENMDTLWGGFHEFRDNRLDEMGGMSYEEAIDWYIQRWGYTDDEALDFLDLIEASVEVENAGDSSMLDINEIKFFPPGYAVDSYYMSVPGAGFGNIAARYAAQYSSSIRLNSRVVDVDSEAEPDVAVVTYVGEDGVTRVVKAKTVLVTVSLGVLKAGTVNFVPALPENKLASIEAMGFGTINKCILSWNDDAAMVWPEDEMWFMLITPDEETSGRWTTFFNPSSLKGKPSLTSFVAGEDAVAMEGQSDEEVLEDVMTNLRSMFPDISDPDRVIVTRWGVEEDFMGAHSYPVPGRDIAEDAANLSETYGRIYFAGEATGNRWGTTLGAWNTGEEQALAMAQRLMGG</sequence>
<dbReference type="AlphaFoldDB" id="A0ABD3P825"/>
<keyword evidence="3" id="KW-1185">Reference proteome</keyword>
<proteinExistence type="predicted"/>
<accession>A0ABD3P825</accession>
<name>A0ABD3P825_9STRA</name>
<dbReference type="PANTHER" id="PTHR10742:SF410">
    <property type="entry name" value="LYSINE-SPECIFIC HISTONE DEMETHYLASE 2"/>
    <property type="match status" value="1"/>
</dbReference>